<dbReference type="STRING" id="177439.DP2888"/>
<dbReference type="OrthoDB" id="9775255at2"/>
<keyword evidence="6 8" id="KW-0368">Histidine biosynthesis</keyword>
<evidence type="ECO:0000256" key="3">
    <source>
        <dbReference type="ARBA" id="ARBA00013085"/>
    </source>
</evidence>
<dbReference type="InterPro" id="IPR016195">
    <property type="entry name" value="Pol/histidinol_Pase-like"/>
</dbReference>
<dbReference type="CDD" id="cd12110">
    <property type="entry name" value="PHP_HisPPase_Hisj_like"/>
    <property type="match status" value="1"/>
</dbReference>
<feature type="domain" description="PHP" evidence="9">
    <location>
        <begin position="16"/>
        <end position="215"/>
    </location>
</feature>
<name>Q6AJ63_DESPS</name>
<proteinExistence type="inferred from homology"/>
<dbReference type="GO" id="GO:0004401">
    <property type="term" value="F:histidinol-phosphatase activity"/>
    <property type="evidence" value="ECO:0007669"/>
    <property type="project" value="UniProtKB-UniRule"/>
</dbReference>
<protein>
    <recommendedName>
        <fullName evidence="3 8">Histidinol-phosphatase</fullName>
        <shortName evidence="8">HolPase</shortName>
        <ecNumber evidence="3 8">3.1.3.15</ecNumber>
    </recommendedName>
</protein>
<evidence type="ECO:0000256" key="5">
    <source>
        <dbReference type="ARBA" id="ARBA00022801"/>
    </source>
</evidence>
<comment type="catalytic activity">
    <reaction evidence="7 8">
        <text>L-histidinol phosphate + H2O = L-histidinol + phosphate</text>
        <dbReference type="Rhea" id="RHEA:14465"/>
        <dbReference type="ChEBI" id="CHEBI:15377"/>
        <dbReference type="ChEBI" id="CHEBI:43474"/>
        <dbReference type="ChEBI" id="CHEBI:57699"/>
        <dbReference type="ChEBI" id="CHEBI:57980"/>
        <dbReference type="EC" id="3.1.3.15"/>
    </reaction>
</comment>
<dbReference type="Pfam" id="PF13263">
    <property type="entry name" value="PHP_C"/>
    <property type="match status" value="1"/>
</dbReference>
<dbReference type="eggNOG" id="COG1387">
    <property type="taxonomic scope" value="Bacteria"/>
</dbReference>
<dbReference type="Proteomes" id="UP000000602">
    <property type="component" value="Chromosome"/>
</dbReference>
<evidence type="ECO:0000256" key="7">
    <source>
        <dbReference type="ARBA" id="ARBA00049158"/>
    </source>
</evidence>
<dbReference type="EC" id="3.1.3.15" evidence="3 8"/>
<evidence type="ECO:0000313" key="10">
    <source>
        <dbReference type="EMBL" id="CAG37617.1"/>
    </source>
</evidence>
<dbReference type="InterPro" id="IPR004013">
    <property type="entry name" value="PHP_dom"/>
</dbReference>
<dbReference type="Pfam" id="PF02811">
    <property type="entry name" value="PHP"/>
    <property type="match status" value="1"/>
</dbReference>
<dbReference type="InterPro" id="IPR010140">
    <property type="entry name" value="Histidinol_P_phosphatase_HisJ"/>
</dbReference>
<keyword evidence="4 8" id="KW-0028">Amino-acid biosynthesis</keyword>
<dbReference type="SUPFAM" id="SSF89550">
    <property type="entry name" value="PHP domain-like"/>
    <property type="match status" value="1"/>
</dbReference>
<evidence type="ECO:0000313" key="11">
    <source>
        <dbReference type="Proteomes" id="UP000000602"/>
    </source>
</evidence>
<evidence type="ECO:0000256" key="1">
    <source>
        <dbReference type="ARBA" id="ARBA00004970"/>
    </source>
</evidence>
<evidence type="ECO:0000259" key="9">
    <source>
        <dbReference type="Pfam" id="PF02811"/>
    </source>
</evidence>
<keyword evidence="11" id="KW-1185">Reference proteome</keyword>
<keyword evidence="5 8" id="KW-0378">Hydrolase</keyword>
<gene>
    <name evidence="10" type="ordered locus">DP2888</name>
</gene>
<evidence type="ECO:0000256" key="4">
    <source>
        <dbReference type="ARBA" id="ARBA00022605"/>
    </source>
</evidence>
<dbReference type="UniPathway" id="UPA00031">
    <property type="reaction ID" value="UER00013"/>
</dbReference>
<dbReference type="PANTHER" id="PTHR21039">
    <property type="entry name" value="HISTIDINOL PHOSPHATASE-RELATED"/>
    <property type="match status" value="1"/>
</dbReference>
<dbReference type="KEGG" id="dps:DP2888"/>
<dbReference type="RefSeq" id="WP_011190129.1">
    <property type="nucleotide sequence ID" value="NC_006138.1"/>
</dbReference>
<evidence type="ECO:0000256" key="2">
    <source>
        <dbReference type="ARBA" id="ARBA00009152"/>
    </source>
</evidence>
<dbReference type="PANTHER" id="PTHR21039:SF0">
    <property type="entry name" value="HISTIDINOL-PHOSPHATASE"/>
    <property type="match status" value="1"/>
</dbReference>
<accession>Q6AJ63</accession>
<organism evidence="10 11">
    <name type="scientific">Desulfotalea psychrophila (strain LSv54 / DSM 12343)</name>
    <dbReference type="NCBI Taxonomy" id="177439"/>
    <lineage>
        <taxon>Bacteria</taxon>
        <taxon>Pseudomonadati</taxon>
        <taxon>Thermodesulfobacteriota</taxon>
        <taxon>Desulfobulbia</taxon>
        <taxon>Desulfobulbales</taxon>
        <taxon>Desulfocapsaceae</taxon>
        <taxon>Desulfotalea</taxon>
    </lineage>
</organism>
<dbReference type="NCBIfam" id="TIGR01856">
    <property type="entry name" value="hisJ_fam"/>
    <property type="match status" value="1"/>
</dbReference>
<dbReference type="EMBL" id="CR522870">
    <property type="protein sequence ID" value="CAG37617.1"/>
    <property type="molecule type" value="Genomic_DNA"/>
</dbReference>
<dbReference type="GO" id="GO:0005737">
    <property type="term" value="C:cytoplasm"/>
    <property type="evidence" value="ECO:0007669"/>
    <property type="project" value="TreeGrafter"/>
</dbReference>
<comment type="similarity">
    <text evidence="2 8">Belongs to the PHP hydrolase family. HisK subfamily.</text>
</comment>
<dbReference type="AlphaFoldDB" id="Q6AJ63"/>
<evidence type="ECO:0000256" key="8">
    <source>
        <dbReference type="RuleBase" id="RU366003"/>
    </source>
</evidence>
<sequence length="261" mass="29952">MFKTLPRPLIVDSRSDGHVHTKWCRHATGEMEDYVQEGLQRGLREIIFLEHMEEGIITSRTTWLSEDEFDLYFAEGKRLQEKYRGQIAVKIGVEVGYNPACTEKILHRLSTRAWDKIGLSYHFLPVKNEPHINLLSSRPEHSLRVRQRSPHKIAEQYLDGLIKAVEIFPVHAVCHLDAALRHIPEISFAKHHLAKVRQLLAIIQRKGIALEINTSGFDYRNECFPAHSIIAIAQEMGVLFVAGSDAHSPKDVGRYFDRFPT</sequence>
<comment type="pathway">
    <text evidence="1 8">Amino-acid biosynthesis; L-histidine biosynthesis; L-histidine from 5-phospho-alpha-D-ribose 1-diphosphate: step 8/9.</text>
</comment>
<evidence type="ECO:0000256" key="6">
    <source>
        <dbReference type="ARBA" id="ARBA00023102"/>
    </source>
</evidence>
<reference evidence="11" key="1">
    <citation type="journal article" date="2004" name="Environ. Microbiol.">
        <title>The genome of Desulfotalea psychrophila, a sulfate-reducing bacterium from permanently cold Arctic sediments.</title>
        <authorList>
            <person name="Rabus R."/>
            <person name="Ruepp A."/>
            <person name="Frickey T."/>
            <person name="Rattei T."/>
            <person name="Fartmann B."/>
            <person name="Stark M."/>
            <person name="Bauer M."/>
            <person name="Zibat A."/>
            <person name="Lombardot T."/>
            <person name="Becker I."/>
            <person name="Amann J."/>
            <person name="Gellner K."/>
            <person name="Teeling H."/>
            <person name="Leuschner W.D."/>
            <person name="Gloeckner F.-O."/>
            <person name="Lupas A.N."/>
            <person name="Amann R."/>
            <person name="Klenk H.-P."/>
        </authorList>
    </citation>
    <scope>NUCLEOTIDE SEQUENCE [LARGE SCALE GENOMIC DNA]</scope>
    <source>
        <strain evidence="11">DSM 12343 / LSv54</strain>
    </source>
</reference>
<dbReference type="GO" id="GO:0000105">
    <property type="term" value="P:L-histidine biosynthetic process"/>
    <property type="evidence" value="ECO:0007669"/>
    <property type="project" value="UniProtKB-UniRule"/>
</dbReference>
<dbReference type="Gene3D" id="3.20.20.140">
    <property type="entry name" value="Metal-dependent hydrolases"/>
    <property type="match status" value="1"/>
</dbReference>
<dbReference type="HOGENOM" id="CLU_054611_2_1_7"/>